<dbReference type="InterPro" id="IPR040477">
    <property type="entry name" value="KDM4-like_Tudor"/>
</dbReference>
<feature type="compositionally biased region" description="Basic residues" evidence="8">
    <location>
        <begin position="709"/>
        <end position="723"/>
    </location>
</feature>
<dbReference type="CDD" id="cd20454">
    <property type="entry name" value="Tudor_PHF20L1"/>
    <property type="match status" value="1"/>
</dbReference>
<reference evidence="10" key="3">
    <citation type="submission" date="2025-09" db="UniProtKB">
        <authorList>
            <consortium name="Ensembl"/>
        </authorList>
    </citation>
    <scope>IDENTIFICATION</scope>
</reference>
<feature type="region of interest" description="Disordered" evidence="8">
    <location>
        <begin position="99"/>
        <end position="121"/>
    </location>
</feature>
<evidence type="ECO:0000313" key="11">
    <source>
        <dbReference type="Proteomes" id="UP000694395"/>
    </source>
</evidence>
<dbReference type="InterPro" id="IPR019786">
    <property type="entry name" value="Zinc_finger_PHD-type_CS"/>
</dbReference>
<proteinExistence type="predicted"/>
<dbReference type="GO" id="GO:0044545">
    <property type="term" value="C:NSL complex"/>
    <property type="evidence" value="ECO:0007669"/>
    <property type="project" value="TreeGrafter"/>
</dbReference>
<organism evidence="10 11">
    <name type="scientific">Oncorhynchus mykiss</name>
    <name type="common">Rainbow trout</name>
    <name type="synonym">Salmo gairdneri</name>
    <dbReference type="NCBI Taxonomy" id="8022"/>
    <lineage>
        <taxon>Eukaryota</taxon>
        <taxon>Metazoa</taxon>
        <taxon>Chordata</taxon>
        <taxon>Craniata</taxon>
        <taxon>Vertebrata</taxon>
        <taxon>Euteleostomi</taxon>
        <taxon>Actinopterygii</taxon>
        <taxon>Neopterygii</taxon>
        <taxon>Teleostei</taxon>
        <taxon>Protacanthopterygii</taxon>
        <taxon>Salmoniformes</taxon>
        <taxon>Salmonidae</taxon>
        <taxon>Salmoninae</taxon>
        <taxon>Oncorhynchus</taxon>
    </lineage>
</organism>
<protein>
    <submittedName>
        <fullName evidence="10">PHD finger protein 20 like 1</fullName>
    </submittedName>
</protein>
<evidence type="ECO:0000256" key="5">
    <source>
        <dbReference type="ARBA" id="ARBA00022833"/>
    </source>
</evidence>
<evidence type="ECO:0000256" key="4">
    <source>
        <dbReference type="ARBA" id="ARBA00022771"/>
    </source>
</evidence>
<dbReference type="PROSITE" id="PS00028">
    <property type="entry name" value="ZINC_FINGER_C2H2_1"/>
    <property type="match status" value="1"/>
</dbReference>
<feature type="region of interest" description="Disordered" evidence="8">
    <location>
        <begin position="623"/>
        <end position="651"/>
    </location>
</feature>
<feature type="compositionally biased region" description="Low complexity" evidence="8">
    <location>
        <begin position="631"/>
        <end position="642"/>
    </location>
</feature>
<dbReference type="SMART" id="SM00355">
    <property type="entry name" value="ZnF_C2H2"/>
    <property type="match status" value="1"/>
</dbReference>
<dbReference type="PROSITE" id="PS01359">
    <property type="entry name" value="ZF_PHD_1"/>
    <property type="match status" value="1"/>
</dbReference>
<dbReference type="PANTHER" id="PTHR15856">
    <property type="entry name" value="PHD FINGER PROTEIN 20-RELATED"/>
    <property type="match status" value="1"/>
</dbReference>
<dbReference type="CDD" id="cd15633">
    <property type="entry name" value="PHD_PHF20L1"/>
    <property type="match status" value="1"/>
</dbReference>
<dbReference type="InterPro" id="IPR047405">
    <property type="entry name" value="Tudor_PHF20L1"/>
</dbReference>
<dbReference type="GeneTree" id="ENSGT00940000156215"/>
<dbReference type="Pfam" id="PF20826">
    <property type="entry name" value="PHD_5"/>
    <property type="match status" value="1"/>
</dbReference>
<dbReference type="Ensembl" id="ENSOMYT00000127191.1">
    <property type="protein sequence ID" value="ENSOMYP00000137051.1"/>
    <property type="gene ID" value="ENSOMYG00000057445.1"/>
</dbReference>
<feature type="region of interest" description="Disordered" evidence="8">
    <location>
        <begin position="683"/>
        <end position="725"/>
    </location>
</feature>
<dbReference type="InterPro" id="IPR011011">
    <property type="entry name" value="Znf_FYVE_PHD"/>
</dbReference>
<keyword evidence="3" id="KW-0677">Repeat</keyword>
<keyword evidence="4 7" id="KW-0863">Zinc-finger</keyword>
<dbReference type="GO" id="GO:0005654">
    <property type="term" value="C:nucleoplasm"/>
    <property type="evidence" value="ECO:0007669"/>
    <property type="project" value="UniProtKB-ARBA"/>
</dbReference>
<sequence length="1361" mass="152894">MSRKTPNRPGITFEVGARIEAQDYLQKWYSSRIEDIDFDEGKMLVHFDRWSHRYDEWIAWDSTRLRPLERPTLRKEGLKEEEGEVTERLSEMSASRLDELPGCTASTEDQTELPQPRQELRDGEEVLARWTDCRYYPAKIESVNKEGIYTVQFYDGVIRCVKKIHIKSMPHDAKGQDWIALVKAASAAAKSKGSSTPRTSANSNKDRDDPHGGKSDDEDGQEELDEELQDQSDSDKLESHEDDADCKKERTEVPVTSQQQKVPRTADHDSLQGQTQRQTGSSVTGSPAKCRNRRLKHHSGESNSSQKQRASRPPCSITTLSAGEDTMSAPESMLSPSPRHSCPDTATSGHGETVPPGSPRSSEQSQRRRRSQRLATVSPDINSDPSVTSQPATTQCADLSPHGREHNTSHKDPSSPEDQMTNSVEKAESSTLHNYCVDIPPTPSSAVSILTPSHPPITHRDQLTDGPSSANHTAVADKFPPLAAAAGRRSITRTSKLNKHTREPIMNTKWCDDPTSPNDLDLYKCKIPGCSKAFRKAKLLDYHLKYYHNADKDLQDSELPGSPDRAGRTRATSASMPTTTTLLEVPDNTKRRRTVSTSSSLYPPGHMFQLDCTGLGSCLKPPRLNRKKRSSASMSSDSTELSLPPPPQEKSFESLHDKILKKVIDKDKHLEPGLIKNEKKVKLEEKSQVIGKKKDKERRDRKEKEHFKMKQKKKKKRKRKSKQHCYSDYDDMSLSFLERSTTSALHRSSSSSCSTTKHYQYPRAILSVDLTGENLSDIEFLEDSTTESLLFSGDEYNQDFDSLNMEDFQEEDEDGTQEIVRCICEMDEENGFMIQCEECMCWQHSVCMGLLEDSIPDQYICYICRDPPGQRWSAKYLHDKDWLNKGQMYGLSFLSENYSEQNCKTSVSTHQLLADVFSVNNVLHGLQLKMDILQNKHNPNLHFWARSWVNSDEDQPMGGLPDCIHLTDNSLNNQNSSKTDTYITSEHSYQKPPSPGQLEHWPSTDPHGSNSQEGGGVVANTNPASHSTHFTAKEQEKTTALAVPGSLAMPGCLNERGPDSVLAVPGCLNERGPDSVEHARNCLQWQMNLLTHIEDVQNQVAGRMDLIEKELDGKCGVLGGLEKEFDVKWGGLEKELDVKWGGLEKELDVKWGGLEKELDGKWGGLEKELDGKWGGLEKELDVKWGGLEKELDVKWGGLEKELDVKWGGLEKELDVKWGGLEKELDVKWGGLEKELDVKWGGLEKELDVKWGGLEKELDVKWGGLEKELDVKWGGLEKELDGKWGGLEKELDGKWGGLEKELDVKWGGLEKELDVKWGGLEKDLDVKWGGLEKDLDVKWGGLEKELDGKWGGPLNTLAYPIN</sequence>
<keyword evidence="5" id="KW-0862">Zinc</keyword>
<dbReference type="PANTHER" id="PTHR15856:SF26">
    <property type="entry name" value="PHD FINGER PROTEIN 20-LIKE PROTEIN 1"/>
    <property type="match status" value="1"/>
</dbReference>
<evidence type="ECO:0000256" key="8">
    <source>
        <dbReference type="SAM" id="MobiDB-lite"/>
    </source>
</evidence>
<feature type="compositionally biased region" description="Basic and acidic residues" evidence="8">
    <location>
        <begin position="683"/>
        <end position="708"/>
    </location>
</feature>
<evidence type="ECO:0000259" key="9">
    <source>
        <dbReference type="PROSITE" id="PS50157"/>
    </source>
</evidence>
<dbReference type="InterPro" id="IPR043449">
    <property type="entry name" value="PHF20-like"/>
</dbReference>
<dbReference type="InterPro" id="IPR001965">
    <property type="entry name" value="Znf_PHD"/>
</dbReference>
<dbReference type="SUPFAM" id="SSF54160">
    <property type="entry name" value="Chromo domain-like"/>
    <property type="match status" value="1"/>
</dbReference>
<feature type="region of interest" description="Disordered" evidence="8">
    <location>
        <begin position="975"/>
        <end position="1027"/>
    </location>
</feature>
<dbReference type="CDD" id="cd20104">
    <property type="entry name" value="MBT_PHF20L1-like"/>
    <property type="match status" value="1"/>
</dbReference>
<accession>A0A8K9XPG0</accession>
<dbReference type="PROSITE" id="PS50157">
    <property type="entry name" value="ZINC_FINGER_C2H2_2"/>
    <property type="match status" value="1"/>
</dbReference>
<reference evidence="10" key="2">
    <citation type="submission" date="2025-08" db="UniProtKB">
        <authorList>
            <consortium name="Ensembl"/>
        </authorList>
    </citation>
    <scope>IDENTIFICATION</scope>
</reference>
<dbReference type="InterPro" id="IPR013083">
    <property type="entry name" value="Znf_RING/FYVE/PHD"/>
</dbReference>
<dbReference type="SMART" id="SM00249">
    <property type="entry name" value="PHD"/>
    <property type="match status" value="1"/>
</dbReference>
<feature type="region of interest" description="Disordered" evidence="8">
    <location>
        <begin position="553"/>
        <end position="578"/>
    </location>
</feature>
<evidence type="ECO:0000313" key="10">
    <source>
        <dbReference type="Ensembl" id="ENSOMYP00000137051.1"/>
    </source>
</evidence>
<dbReference type="GO" id="GO:0008270">
    <property type="term" value="F:zinc ion binding"/>
    <property type="evidence" value="ECO:0007669"/>
    <property type="project" value="UniProtKB-KW"/>
</dbReference>
<dbReference type="Pfam" id="PF18104">
    <property type="entry name" value="Tudor_2"/>
    <property type="match status" value="1"/>
</dbReference>
<dbReference type="SMART" id="SM00333">
    <property type="entry name" value="TUDOR"/>
    <property type="match status" value="2"/>
</dbReference>
<feature type="compositionally biased region" description="Basic and acidic residues" evidence="8">
    <location>
        <begin position="204"/>
        <end position="215"/>
    </location>
</feature>
<dbReference type="InterPro" id="IPR016197">
    <property type="entry name" value="Chromo-like_dom_sf"/>
</dbReference>
<dbReference type="Gene3D" id="2.30.30.140">
    <property type="match status" value="2"/>
</dbReference>
<evidence type="ECO:0000256" key="6">
    <source>
        <dbReference type="ARBA" id="ARBA00023242"/>
    </source>
</evidence>
<evidence type="ECO:0000256" key="3">
    <source>
        <dbReference type="ARBA" id="ARBA00022737"/>
    </source>
</evidence>
<dbReference type="GO" id="GO:0006357">
    <property type="term" value="P:regulation of transcription by RNA polymerase II"/>
    <property type="evidence" value="ECO:0007669"/>
    <property type="project" value="TreeGrafter"/>
</dbReference>
<feature type="compositionally biased region" description="Polar residues" evidence="8">
    <location>
        <begin position="271"/>
        <end position="285"/>
    </location>
</feature>
<feature type="compositionally biased region" description="Polar residues" evidence="8">
    <location>
        <begin position="416"/>
        <end position="433"/>
    </location>
</feature>
<feature type="compositionally biased region" description="Basic and acidic residues" evidence="8">
    <location>
        <begin position="401"/>
        <end position="414"/>
    </location>
</feature>
<evidence type="ECO:0000256" key="7">
    <source>
        <dbReference type="PROSITE-ProRule" id="PRU00042"/>
    </source>
</evidence>
<feature type="compositionally biased region" description="Acidic residues" evidence="8">
    <location>
        <begin position="216"/>
        <end position="232"/>
    </location>
</feature>
<feature type="domain" description="C2H2-type" evidence="9">
    <location>
        <begin position="523"/>
        <end position="553"/>
    </location>
</feature>
<dbReference type="SUPFAM" id="SSF63748">
    <property type="entry name" value="Tudor/PWWP/MBT"/>
    <property type="match status" value="1"/>
</dbReference>
<dbReference type="Gene3D" id="3.30.40.10">
    <property type="entry name" value="Zinc/RING finger domain, C3HC4 (zinc finger)"/>
    <property type="match status" value="1"/>
</dbReference>
<dbReference type="Proteomes" id="UP000694395">
    <property type="component" value="Chromosome 2"/>
</dbReference>
<keyword evidence="11" id="KW-1185">Reference proteome</keyword>
<dbReference type="InterPro" id="IPR013087">
    <property type="entry name" value="Znf_C2H2_type"/>
</dbReference>
<evidence type="ECO:0000256" key="2">
    <source>
        <dbReference type="ARBA" id="ARBA00022723"/>
    </source>
</evidence>
<comment type="subcellular location">
    <subcellularLocation>
        <location evidence="1">Nucleus</location>
    </subcellularLocation>
</comment>
<evidence type="ECO:0000256" key="1">
    <source>
        <dbReference type="ARBA" id="ARBA00004123"/>
    </source>
</evidence>
<feature type="compositionally biased region" description="Polar residues" evidence="8">
    <location>
        <begin position="379"/>
        <end position="397"/>
    </location>
</feature>
<dbReference type="SUPFAM" id="SSF57903">
    <property type="entry name" value="FYVE/PHD zinc finger"/>
    <property type="match status" value="1"/>
</dbReference>
<dbReference type="InterPro" id="IPR002999">
    <property type="entry name" value="Tudor"/>
</dbReference>
<feature type="compositionally biased region" description="Basic and acidic residues" evidence="8">
    <location>
        <begin position="233"/>
        <end position="252"/>
    </location>
</feature>
<dbReference type="FunFam" id="2.30.30.140:FF:000049">
    <property type="entry name" value="PHD finger protein 20 (Predicted)"/>
    <property type="match status" value="1"/>
</dbReference>
<keyword evidence="6" id="KW-0539">Nucleus</keyword>
<name>A0A8K9XPG0_ONCMY</name>
<reference evidence="10" key="1">
    <citation type="submission" date="2020-07" db="EMBL/GenBank/DDBJ databases">
        <title>A long reads based de novo assembly of the rainbow trout Arlee double haploid line genome.</title>
        <authorList>
            <person name="Gao G."/>
            <person name="Palti Y."/>
        </authorList>
    </citation>
    <scope>NUCLEOTIDE SEQUENCE [LARGE SCALE GENOMIC DNA]</scope>
</reference>
<keyword evidence="2" id="KW-0479">Metal-binding</keyword>
<feature type="compositionally biased region" description="Polar residues" evidence="8">
    <location>
        <begin position="975"/>
        <end position="987"/>
    </location>
</feature>
<feature type="region of interest" description="Disordered" evidence="8">
    <location>
        <begin position="188"/>
        <end position="433"/>
    </location>
</feature>